<gene>
    <name evidence="1" type="ORF">QVN84_12165</name>
</gene>
<evidence type="ECO:0000313" key="2">
    <source>
        <dbReference type="Proteomes" id="UP001168478"/>
    </source>
</evidence>
<protein>
    <submittedName>
        <fullName evidence="1">Uncharacterized protein</fullName>
    </submittedName>
</protein>
<organism evidence="1 2">
    <name type="scientific">Leyella lascolaii</name>
    <dbReference type="NCBI Taxonomy" id="1776379"/>
    <lineage>
        <taxon>Bacteria</taxon>
        <taxon>Pseudomonadati</taxon>
        <taxon>Bacteroidota</taxon>
        <taxon>Bacteroidia</taxon>
        <taxon>Bacteroidales</taxon>
        <taxon>Prevotellaceae</taxon>
        <taxon>Leyella</taxon>
    </lineage>
</organism>
<name>A0AAW7JM09_9BACT</name>
<reference evidence="1" key="1">
    <citation type="submission" date="2023-06" db="EMBL/GenBank/DDBJ databases">
        <authorList>
            <person name="Zeman M."/>
            <person name="Kubasova T."/>
            <person name="Jahodarova E."/>
            <person name="Nykrynova M."/>
            <person name="Rychlik I."/>
        </authorList>
    </citation>
    <scope>NUCLEOTIDE SEQUENCE</scope>
    <source>
        <strain evidence="1">ET15</strain>
    </source>
</reference>
<dbReference type="AlphaFoldDB" id="A0AAW7JM09"/>
<sequence>MAKLLLAKFYGVGQPLDLREVDTQQGLYVTKLRDSGFVDFVPSEQPAEQPGKTIVESLEMIDGKLVQTWSIQDLPETESVD</sequence>
<dbReference type="RefSeq" id="WP_289836613.1">
    <property type="nucleotide sequence ID" value="NZ_JAUEIF010000014.1"/>
</dbReference>
<comment type="caution">
    <text evidence="1">The sequence shown here is derived from an EMBL/GenBank/DDBJ whole genome shotgun (WGS) entry which is preliminary data.</text>
</comment>
<accession>A0AAW7JM09</accession>
<dbReference type="Proteomes" id="UP001168478">
    <property type="component" value="Unassembled WGS sequence"/>
</dbReference>
<reference evidence="1" key="2">
    <citation type="submission" date="2023-08" db="EMBL/GenBank/DDBJ databases">
        <title>Identification and characterization of horizontal gene transfer across gut microbiota members of farm animals based on homology search.</title>
        <authorList>
            <person name="Schwarzerova J."/>
            <person name="Nykrynova M."/>
            <person name="Jureckova K."/>
            <person name="Cejkova D."/>
            <person name="Rychlik I."/>
        </authorList>
    </citation>
    <scope>NUCLEOTIDE SEQUENCE</scope>
    <source>
        <strain evidence="1">ET15</strain>
    </source>
</reference>
<evidence type="ECO:0000313" key="1">
    <source>
        <dbReference type="EMBL" id="MDN0026264.1"/>
    </source>
</evidence>
<proteinExistence type="predicted"/>
<dbReference type="EMBL" id="JAUEIF010000014">
    <property type="protein sequence ID" value="MDN0026264.1"/>
    <property type="molecule type" value="Genomic_DNA"/>
</dbReference>